<evidence type="ECO:0000256" key="1">
    <source>
        <dbReference type="SAM" id="MobiDB-lite"/>
    </source>
</evidence>
<evidence type="ECO:0000313" key="3">
    <source>
        <dbReference type="Proteomes" id="UP000803884"/>
    </source>
</evidence>
<dbReference type="RefSeq" id="XP_069229422.1">
    <property type="nucleotide sequence ID" value="XM_069374062.1"/>
</dbReference>
<feature type="compositionally biased region" description="Polar residues" evidence="1">
    <location>
        <begin position="1"/>
        <end position="12"/>
    </location>
</feature>
<dbReference type="GeneID" id="96006900"/>
<feature type="compositionally biased region" description="Basic and acidic residues" evidence="1">
    <location>
        <begin position="39"/>
        <end position="50"/>
    </location>
</feature>
<protein>
    <submittedName>
        <fullName evidence="2">Uncharacterized protein</fullName>
    </submittedName>
</protein>
<comment type="caution">
    <text evidence="2">The sequence shown here is derived from an EMBL/GenBank/DDBJ whole genome shotgun (WGS) entry which is preliminary data.</text>
</comment>
<organism evidence="2 3">
    <name type="scientific">Cladosporium halotolerans</name>
    <dbReference type="NCBI Taxonomy" id="1052096"/>
    <lineage>
        <taxon>Eukaryota</taxon>
        <taxon>Fungi</taxon>
        <taxon>Dikarya</taxon>
        <taxon>Ascomycota</taxon>
        <taxon>Pezizomycotina</taxon>
        <taxon>Dothideomycetes</taxon>
        <taxon>Dothideomycetidae</taxon>
        <taxon>Cladosporiales</taxon>
        <taxon>Cladosporiaceae</taxon>
        <taxon>Cladosporium</taxon>
    </lineage>
</organism>
<feature type="region of interest" description="Disordered" evidence="1">
    <location>
        <begin position="107"/>
        <end position="131"/>
    </location>
</feature>
<dbReference type="AlphaFoldDB" id="A0AB34KMR6"/>
<reference evidence="2 3" key="1">
    <citation type="journal article" date="2020" name="Microbiol. Resour. Announc.">
        <title>Draft Genome Sequence of a Cladosporium Species Isolated from the Mesophotic Ascidian Didemnum maculosum.</title>
        <authorList>
            <person name="Gioti A."/>
            <person name="Siaperas R."/>
            <person name="Nikolaivits E."/>
            <person name="Le Goff G."/>
            <person name="Ouazzani J."/>
            <person name="Kotoulas G."/>
            <person name="Topakas E."/>
        </authorList>
    </citation>
    <scope>NUCLEOTIDE SEQUENCE [LARGE SCALE GENOMIC DNA]</scope>
    <source>
        <strain evidence="2 3">TM138-S3</strain>
    </source>
</reference>
<dbReference type="EMBL" id="JAAQHG020000015">
    <property type="protein sequence ID" value="KAL1586317.1"/>
    <property type="molecule type" value="Genomic_DNA"/>
</dbReference>
<sequence length="290" mass="31408">MLSPASTNTRESAFSKIPHSRDASDELGPISPFTPLPPLREDYDRNRRVSIEIPGTPGIHHRPSDTPAPSPVHDIVKLPPAPVQCTDKEDTTAVSIGRPELIRRLSFRSRAPSGQQIGPDPPSCEPGPARKRSSVYRNILPELNAIASHRKASASSGERIARFDLTVTGFSQTPFAQRYHDEKRSEQALMRSHISKANAEDDSDGDDAPALLRMHVPDHLPGSPLCPIEPTNHQSGGRSICPLHGSRKSMLASAQKRKSKVGGGQRGSLTGAVKREPEIVFDSGDGDGRL</sequence>
<proteinExistence type="predicted"/>
<name>A0AB34KMR6_9PEZI</name>
<evidence type="ECO:0000313" key="2">
    <source>
        <dbReference type="EMBL" id="KAL1586317.1"/>
    </source>
</evidence>
<gene>
    <name evidence="2" type="ORF">WHR41_05457</name>
</gene>
<dbReference type="Proteomes" id="UP000803884">
    <property type="component" value="Unassembled WGS sequence"/>
</dbReference>
<accession>A0AB34KMR6</accession>
<keyword evidence="3" id="KW-1185">Reference proteome</keyword>
<feature type="region of interest" description="Disordered" evidence="1">
    <location>
        <begin position="1"/>
        <end position="91"/>
    </location>
</feature>
<feature type="region of interest" description="Disordered" evidence="1">
    <location>
        <begin position="247"/>
        <end position="290"/>
    </location>
</feature>